<dbReference type="Proteomes" id="UP000272025">
    <property type="component" value="Unassembled WGS sequence"/>
</dbReference>
<name>A0A3N2PVB0_SODAK</name>
<evidence type="ECO:0000256" key="2">
    <source>
        <dbReference type="ARBA" id="ARBA00013836"/>
    </source>
</evidence>
<dbReference type="InterPro" id="IPR029063">
    <property type="entry name" value="SAM-dependent_MTases_sf"/>
</dbReference>
<keyword evidence="4 10" id="KW-0808">Transferase</keyword>
<dbReference type="GO" id="GO:0034246">
    <property type="term" value="F:mitochondrial transcription factor activity"/>
    <property type="evidence" value="ECO:0007669"/>
    <property type="project" value="TreeGrafter"/>
</dbReference>
<dbReference type="PANTHER" id="PTHR11727:SF17">
    <property type="entry name" value="DIMETHYLADENOSINE TRANSFERASE 1, MITOCHONDRIAL"/>
    <property type="match status" value="1"/>
</dbReference>
<sequence>MWLALRYVRATLPIPCRLATTPTPSFRCAASTLTKDLLKASTPVAEKLANTDLWSHQPRRTAAKKQTTKSKTKTKTSSRSKIKAVQNEKPSKPSGDRSRVNIVSEKLCDDIVNYIGPSLKRHVGCDLLDINPGAGVWSKALNDALQPRSHILMEPDAELYRPFLEPLLSKPNTRLVPHSGILWDELQTAMGYLEHQVEQRPSDPSVDPRRNDTLLVTANLSYFPKRRFRNFDSIAVLVLYQLLTSVRFGSLFQKYGLVRMLIWVNDDDKRTFLPRCLQNRKKSALQAEFACEWLAEVAGKDPASLQVTPEQLRKLYLRDKWINVDSAREALARAKANGTGLPPPHRRMELTDEVIRRYKGRTKSAAEAAQVRPSYIERPYMAELEALDRAAAAGELNPDDHPKEWARRAALRAQATKQEKWTARFRELLQELDDLTRLRAAGALTAAELAAREARYNEEVQNLGKNPLIDFRLLRDNAHVYRQRPPVLLWDRRPWEPLRVADHEFFPNVETALLDVQPKAMHRLLREAGPGSSRAGDMFDLIQRSMLTTSLEPVSASLDKLWPGAREGILERCPSLRDPARGGLPGDGHAGVCARVLNEAQWMEILEGFMEWPFRPTYAELIGRHGDDMEMPEPEGQHGPEFVA</sequence>
<evidence type="ECO:0000313" key="11">
    <source>
        <dbReference type="Proteomes" id="UP000272025"/>
    </source>
</evidence>
<dbReference type="OrthoDB" id="16079at2759"/>
<keyword evidence="8" id="KW-0175">Coiled coil</keyword>
<gene>
    <name evidence="10" type="ORF">SODALDRAFT_333008</name>
</gene>
<dbReference type="GO" id="GO:0034245">
    <property type="term" value="C:mitochondrial DNA-directed RNA polymerase complex"/>
    <property type="evidence" value="ECO:0007669"/>
    <property type="project" value="TreeGrafter"/>
</dbReference>
<feature type="coiled-coil region" evidence="8">
    <location>
        <begin position="418"/>
        <end position="466"/>
    </location>
</feature>
<dbReference type="InterPro" id="IPR023165">
    <property type="entry name" value="rRNA_Ade_diMease-like_C"/>
</dbReference>
<comment type="function">
    <text evidence="7">Mitochondrial transcription factor that confers selective promoter recognition on the core subunit of the yeast mitochondrial RNA polymerase. Interacts with DNA in a non-specific manner.</text>
</comment>
<dbReference type="PANTHER" id="PTHR11727">
    <property type="entry name" value="DIMETHYLADENOSINE TRANSFERASE"/>
    <property type="match status" value="1"/>
</dbReference>
<dbReference type="Gene3D" id="3.40.50.150">
    <property type="entry name" value="Vaccinia Virus protein VP39"/>
    <property type="match status" value="1"/>
</dbReference>
<keyword evidence="5" id="KW-0949">S-adenosyl-L-methionine</keyword>
<evidence type="ECO:0000256" key="4">
    <source>
        <dbReference type="ARBA" id="ARBA00022679"/>
    </source>
</evidence>
<organism evidence="10 11">
    <name type="scientific">Sodiomyces alkalinus (strain CBS 110278 / VKM F-3762 / F11)</name>
    <name type="common">Alkaliphilic filamentous fungus</name>
    <dbReference type="NCBI Taxonomy" id="1314773"/>
    <lineage>
        <taxon>Eukaryota</taxon>
        <taxon>Fungi</taxon>
        <taxon>Dikarya</taxon>
        <taxon>Ascomycota</taxon>
        <taxon>Pezizomycotina</taxon>
        <taxon>Sordariomycetes</taxon>
        <taxon>Hypocreomycetidae</taxon>
        <taxon>Glomerellales</taxon>
        <taxon>Plectosphaerellaceae</taxon>
        <taxon>Sodiomyces</taxon>
    </lineage>
</organism>
<evidence type="ECO:0000256" key="8">
    <source>
        <dbReference type="SAM" id="Coils"/>
    </source>
</evidence>
<evidence type="ECO:0000256" key="1">
    <source>
        <dbReference type="ARBA" id="ARBA00004173"/>
    </source>
</evidence>
<dbReference type="Gene3D" id="1.10.8.100">
    <property type="entry name" value="Ribosomal RNA adenine dimethylase-like, domain 2"/>
    <property type="match status" value="1"/>
</dbReference>
<dbReference type="AlphaFoldDB" id="A0A3N2PVB0"/>
<dbReference type="GO" id="GO:0005759">
    <property type="term" value="C:mitochondrial matrix"/>
    <property type="evidence" value="ECO:0007669"/>
    <property type="project" value="TreeGrafter"/>
</dbReference>
<dbReference type="GO" id="GO:0003723">
    <property type="term" value="F:RNA binding"/>
    <property type="evidence" value="ECO:0007669"/>
    <property type="project" value="UniProtKB-KW"/>
</dbReference>
<keyword evidence="11" id="KW-1185">Reference proteome</keyword>
<feature type="compositionally biased region" description="Basic residues" evidence="9">
    <location>
        <begin position="57"/>
        <end position="82"/>
    </location>
</feature>
<protein>
    <recommendedName>
        <fullName evidence="2">Mitochondrial transcription factor 1</fullName>
    </recommendedName>
</protein>
<keyword evidence="6" id="KW-0694">RNA-binding</keyword>
<dbReference type="GO" id="GO:0006391">
    <property type="term" value="P:transcription initiation at mitochondrial promoter"/>
    <property type="evidence" value="ECO:0007669"/>
    <property type="project" value="TreeGrafter"/>
</dbReference>
<evidence type="ECO:0000256" key="5">
    <source>
        <dbReference type="ARBA" id="ARBA00022691"/>
    </source>
</evidence>
<dbReference type="GeneID" id="39580337"/>
<dbReference type="InterPro" id="IPR001737">
    <property type="entry name" value="KsgA/Erm"/>
</dbReference>
<accession>A0A3N2PVB0</accession>
<dbReference type="GO" id="GO:0032259">
    <property type="term" value="P:methylation"/>
    <property type="evidence" value="ECO:0007669"/>
    <property type="project" value="UniProtKB-KW"/>
</dbReference>
<evidence type="ECO:0000256" key="7">
    <source>
        <dbReference type="ARBA" id="ARBA00024915"/>
    </source>
</evidence>
<evidence type="ECO:0000256" key="9">
    <source>
        <dbReference type="SAM" id="MobiDB-lite"/>
    </source>
</evidence>
<reference evidence="10 11" key="1">
    <citation type="journal article" date="2018" name="Mol. Ecol.">
        <title>The obligate alkalophilic soda-lake fungus Sodiomyces alkalinus has shifted to a protein diet.</title>
        <authorList>
            <person name="Grum-Grzhimaylo A.A."/>
            <person name="Falkoski D.L."/>
            <person name="van den Heuvel J."/>
            <person name="Valero-Jimenez C.A."/>
            <person name="Min B."/>
            <person name="Choi I.G."/>
            <person name="Lipzen A."/>
            <person name="Daum C.G."/>
            <person name="Aanen D.K."/>
            <person name="Tsang A."/>
            <person name="Henrissat B."/>
            <person name="Bilanenko E.N."/>
            <person name="de Vries R.P."/>
            <person name="van Kan J.A.L."/>
            <person name="Grigoriev I.V."/>
            <person name="Debets A.J.M."/>
        </authorList>
    </citation>
    <scope>NUCLEOTIDE SEQUENCE [LARGE SCALE GENOMIC DNA]</scope>
    <source>
        <strain evidence="10 11">F11</strain>
    </source>
</reference>
<feature type="compositionally biased region" description="Basic and acidic residues" evidence="9">
    <location>
        <begin position="89"/>
        <end position="98"/>
    </location>
</feature>
<dbReference type="SUPFAM" id="SSF53335">
    <property type="entry name" value="S-adenosyl-L-methionine-dependent methyltransferases"/>
    <property type="match status" value="1"/>
</dbReference>
<keyword evidence="3 10" id="KW-0489">Methyltransferase</keyword>
<proteinExistence type="predicted"/>
<dbReference type="GO" id="GO:0008168">
    <property type="term" value="F:methyltransferase activity"/>
    <property type="evidence" value="ECO:0007669"/>
    <property type="project" value="UniProtKB-KW"/>
</dbReference>
<feature type="region of interest" description="Disordered" evidence="9">
    <location>
        <begin position="51"/>
        <end position="98"/>
    </location>
</feature>
<evidence type="ECO:0000313" key="10">
    <source>
        <dbReference type="EMBL" id="ROT38435.1"/>
    </source>
</evidence>
<comment type="subcellular location">
    <subcellularLocation>
        <location evidence="1">Mitochondrion</location>
    </subcellularLocation>
</comment>
<dbReference type="RefSeq" id="XP_028466241.1">
    <property type="nucleotide sequence ID" value="XM_028611859.1"/>
</dbReference>
<evidence type="ECO:0000256" key="3">
    <source>
        <dbReference type="ARBA" id="ARBA00022603"/>
    </source>
</evidence>
<evidence type="ECO:0000256" key="6">
    <source>
        <dbReference type="ARBA" id="ARBA00022884"/>
    </source>
</evidence>
<feature type="region of interest" description="Disordered" evidence="9">
    <location>
        <begin position="625"/>
        <end position="644"/>
    </location>
</feature>
<dbReference type="EMBL" id="ML119055">
    <property type="protein sequence ID" value="ROT38435.1"/>
    <property type="molecule type" value="Genomic_DNA"/>
</dbReference>